<dbReference type="GO" id="GO:0007189">
    <property type="term" value="P:adenylate cyclase-activating G protein-coupled receptor signaling pathway"/>
    <property type="evidence" value="ECO:0007669"/>
    <property type="project" value="TreeGrafter"/>
</dbReference>
<feature type="region of interest" description="Disordered" evidence="11">
    <location>
        <begin position="431"/>
        <end position="455"/>
    </location>
</feature>
<feature type="transmembrane region" description="Helical" evidence="12">
    <location>
        <begin position="390"/>
        <end position="410"/>
    </location>
</feature>
<feature type="transmembrane region" description="Helical" evidence="12">
    <location>
        <begin position="175"/>
        <end position="196"/>
    </location>
</feature>
<evidence type="ECO:0000256" key="9">
    <source>
        <dbReference type="ARBA" id="ARBA00023224"/>
    </source>
</evidence>
<dbReference type="InterPro" id="IPR017452">
    <property type="entry name" value="GPCR_Rhodpsn_7TM"/>
</dbReference>
<evidence type="ECO:0000256" key="2">
    <source>
        <dbReference type="ARBA" id="ARBA00022475"/>
    </source>
</evidence>
<organism evidence="14 15">
    <name type="scientific">Crassostrea virginica</name>
    <name type="common">Eastern oyster</name>
    <dbReference type="NCBI Taxonomy" id="6565"/>
    <lineage>
        <taxon>Eukaryota</taxon>
        <taxon>Metazoa</taxon>
        <taxon>Spiralia</taxon>
        <taxon>Lophotrochozoa</taxon>
        <taxon>Mollusca</taxon>
        <taxon>Bivalvia</taxon>
        <taxon>Autobranchia</taxon>
        <taxon>Pteriomorphia</taxon>
        <taxon>Ostreida</taxon>
        <taxon>Ostreoidea</taxon>
        <taxon>Ostreidae</taxon>
        <taxon>Crassostrea</taxon>
    </lineage>
</organism>
<dbReference type="SUPFAM" id="SSF81321">
    <property type="entry name" value="Family A G protein-coupled receptor-like"/>
    <property type="match status" value="1"/>
</dbReference>
<evidence type="ECO:0000313" key="15">
    <source>
        <dbReference type="RefSeq" id="XP_022313724.1"/>
    </source>
</evidence>
<feature type="transmembrane region" description="Helical" evidence="12">
    <location>
        <begin position="350"/>
        <end position="370"/>
    </location>
</feature>
<dbReference type="PANTHER" id="PTHR11866">
    <property type="entry name" value="G-PROTEIN COUPLED RECEPTOR FAMILY 1 MEMBER"/>
    <property type="match status" value="1"/>
</dbReference>
<feature type="transmembrane region" description="Helical" evidence="12">
    <location>
        <begin position="142"/>
        <end position="163"/>
    </location>
</feature>
<evidence type="ECO:0000259" key="13">
    <source>
        <dbReference type="PROSITE" id="PS50262"/>
    </source>
</evidence>
<evidence type="ECO:0000256" key="4">
    <source>
        <dbReference type="ARBA" id="ARBA00022989"/>
    </source>
</evidence>
<keyword evidence="2" id="KW-1003">Cell membrane</keyword>
<dbReference type="AlphaFoldDB" id="A0A8B8CEW7"/>
<keyword evidence="8" id="KW-0325">Glycoprotein</keyword>
<keyword evidence="6 12" id="KW-0472">Membrane</keyword>
<evidence type="ECO:0000313" key="14">
    <source>
        <dbReference type="Proteomes" id="UP000694844"/>
    </source>
</evidence>
<dbReference type="Pfam" id="PF00001">
    <property type="entry name" value="7tm_1"/>
    <property type="match status" value="1"/>
</dbReference>
<evidence type="ECO:0000256" key="6">
    <source>
        <dbReference type="ARBA" id="ARBA00023136"/>
    </source>
</evidence>
<comment type="subcellular location">
    <subcellularLocation>
        <location evidence="1">Cell membrane</location>
        <topology evidence="1">Multi-pass membrane protein</topology>
    </subcellularLocation>
</comment>
<dbReference type="GeneID" id="111118501"/>
<dbReference type="PROSITE" id="PS00237">
    <property type="entry name" value="G_PROTEIN_RECEP_F1_1"/>
    <property type="match status" value="1"/>
</dbReference>
<feature type="transmembrane region" description="Helical" evidence="12">
    <location>
        <begin position="309"/>
        <end position="334"/>
    </location>
</feature>
<proteinExistence type="inferred from homology"/>
<evidence type="ECO:0000256" key="10">
    <source>
        <dbReference type="RuleBase" id="RU000688"/>
    </source>
</evidence>
<evidence type="ECO:0000256" key="8">
    <source>
        <dbReference type="ARBA" id="ARBA00023180"/>
    </source>
</evidence>
<keyword evidence="3 10" id="KW-0812">Transmembrane</keyword>
<feature type="compositionally biased region" description="Polar residues" evidence="11">
    <location>
        <begin position="431"/>
        <end position="443"/>
    </location>
</feature>
<evidence type="ECO:0000256" key="1">
    <source>
        <dbReference type="ARBA" id="ARBA00004651"/>
    </source>
</evidence>
<name>A0A8B8CEW7_CRAVI</name>
<protein>
    <submittedName>
        <fullName evidence="15">Thromboxane A2 receptor-like</fullName>
    </submittedName>
</protein>
<evidence type="ECO:0000256" key="12">
    <source>
        <dbReference type="SAM" id="Phobius"/>
    </source>
</evidence>
<dbReference type="GO" id="GO:0004930">
    <property type="term" value="F:G protein-coupled receptor activity"/>
    <property type="evidence" value="ECO:0007669"/>
    <property type="project" value="UniProtKB-KW"/>
</dbReference>
<dbReference type="PRINTS" id="PR01788">
    <property type="entry name" value="PROSTANOIDR"/>
</dbReference>
<sequence length="455" mass="50868">MSSMNENKTKSVTLGVKDFFTNHQNLTSAIYQNFTSAVYQNLTTATYQNLTSATYQNLTSAVYQNLTSAVYQKLTSAVYQNRTSATYQNLTSATYQNLTSAVYQNLTSAVYQNITSAIYQNLTSPTYQNLTPTSTPHVYENIVPVTLLFVFGVVGNAIALSVLICSAKTHKWRPFYRLVCGLAISDGGGILASYPFAEYRYLSNFEYDFPEALCNYLGFVFMFTLMSSAMVVCCMSVDRFVAIFYPFVYNTPTKERRAMMMLGAVWVLAGILSSLHLYGLGASRNYYPGSWCFLDFIDLSSTSKVIYSYIYAFAGAIVVTLTVIINLMVIVFFVKNKFSQSAAKSNRNDLPVVLFLLMIVTLFTSCWAPLMVNIFQHAAFAVTGQGKTELLFLRMAVTNSVIDPWIYILFRKEVMIMLVNFGNRFLGRNTSSPLQKSTASTGKDVSETKRSVSVI</sequence>
<feature type="transmembrane region" description="Helical" evidence="12">
    <location>
        <begin position="216"/>
        <end position="237"/>
    </location>
</feature>
<evidence type="ECO:0000256" key="7">
    <source>
        <dbReference type="ARBA" id="ARBA00023170"/>
    </source>
</evidence>
<dbReference type="Gene3D" id="1.20.1070.10">
    <property type="entry name" value="Rhodopsin 7-helix transmembrane proteins"/>
    <property type="match status" value="1"/>
</dbReference>
<dbReference type="OrthoDB" id="5959154at2759"/>
<keyword evidence="7 10" id="KW-0675">Receptor</keyword>
<reference evidence="15" key="1">
    <citation type="submission" date="2025-08" db="UniProtKB">
        <authorList>
            <consortium name="RefSeq"/>
        </authorList>
    </citation>
    <scope>IDENTIFICATION</scope>
    <source>
        <tissue evidence="15">Whole sample</tissue>
    </source>
</reference>
<keyword evidence="4 12" id="KW-1133">Transmembrane helix</keyword>
<accession>A0A8B8CEW7</accession>
<dbReference type="PROSITE" id="PS50262">
    <property type="entry name" value="G_PROTEIN_RECEP_F1_2"/>
    <property type="match status" value="1"/>
</dbReference>
<keyword evidence="5 10" id="KW-0297">G-protein coupled receptor</keyword>
<feature type="domain" description="G-protein coupled receptors family 1 profile" evidence="13">
    <location>
        <begin position="155"/>
        <end position="407"/>
    </location>
</feature>
<dbReference type="GO" id="GO:0005886">
    <property type="term" value="C:plasma membrane"/>
    <property type="evidence" value="ECO:0007669"/>
    <property type="project" value="UniProtKB-SubCell"/>
</dbReference>
<dbReference type="InterPro" id="IPR000276">
    <property type="entry name" value="GPCR_Rhodpsn"/>
</dbReference>
<comment type="similarity">
    <text evidence="10">Belongs to the G-protein coupled receptor 1 family.</text>
</comment>
<dbReference type="PRINTS" id="PR00237">
    <property type="entry name" value="GPCRRHODOPSN"/>
</dbReference>
<dbReference type="PANTHER" id="PTHR11866:SF16">
    <property type="entry name" value="PROSTAGLANDIN E2 RECEPTOR EP4 SUBTYPE-LIKE PROTEIN"/>
    <property type="match status" value="1"/>
</dbReference>
<dbReference type="InterPro" id="IPR008365">
    <property type="entry name" value="Prostanoid_rcpt"/>
</dbReference>
<gene>
    <name evidence="15" type="primary">LOC111118501</name>
</gene>
<dbReference type="Proteomes" id="UP000694844">
    <property type="component" value="Chromosome 2"/>
</dbReference>
<dbReference type="RefSeq" id="XP_022313724.1">
    <property type="nucleotide sequence ID" value="XM_022458016.1"/>
</dbReference>
<dbReference type="GO" id="GO:0007204">
    <property type="term" value="P:positive regulation of cytosolic calcium ion concentration"/>
    <property type="evidence" value="ECO:0007669"/>
    <property type="project" value="TreeGrafter"/>
</dbReference>
<evidence type="ECO:0000256" key="5">
    <source>
        <dbReference type="ARBA" id="ARBA00023040"/>
    </source>
</evidence>
<evidence type="ECO:0000256" key="3">
    <source>
        <dbReference type="ARBA" id="ARBA00022692"/>
    </source>
</evidence>
<dbReference type="KEGG" id="cvn:111118501"/>
<dbReference type="CDD" id="cd14981">
    <property type="entry name" value="7tmA_Prostanoid_R"/>
    <property type="match status" value="1"/>
</dbReference>
<feature type="compositionally biased region" description="Basic and acidic residues" evidence="11">
    <location>
        <begin position="444"/>
        <end position="455"/>
    </location>
</feature>
<keyword evidence="14" id="KW-1185">Reference proteome</keyword>
<evidence type="ECO:0000256" key="11">
    <source>
        <dbReference type="SAM" id="MobiDB-lite"/>
    </source>
</evidence>
<keyword evidence="9 10" id="KW-0807">Transducer</keyword>
<feature type="transmembrane region" description="Helical" evidence="12">
    <location>
        <begin position="258"/>
        <end position="278"/>
    </location>
</feature>